<evidence type="ECO:0000256" key="6">
    <source>
        <dbReference type="SAM" id="Phobius"/>
    </source>
</evidence>
<organism evidence="8 9">
    <name type="scientific">Modestobacter italicus (strain DSM 44449 / CECT 9708 / BC 501)</name>
    <dbReference type="NCBI Taxonomy" id="2732864"/>
    <lineage>
        <taxon>Bacteria</taxon>
        <taxon>Bacillati</taxon>
        <taxon>Actinomycetota</taxon>
        <taxon>Actinomycetes</taxon>
        <taxon>Geodermatophilales</taxon>
        <taxon>Geodermatophilaceae</taxon>
        <taxon>Modestobacter</taxon>
    </lineage>
</organism>
<feature type="transmembrane region" description="Helical" evidence="6">
    <location>
        <begin position="39"/>
        <end position="71"/>
    </location>
</feature>
<dbReference type="HOGENOM" id="CLU_1568972_0_0_11"/>
<accession>I4F5C1</accession>
<feature type="domain" description="ABC3 transporter permease C-terminal" evidence="7">
    <location>
        <begin position="54"/>
        <end position="163"/>
    </location>
</feature>
<feature type="transmembrane region" description="Helical" evidence="6">
    <location>
        <begin position="133"/>
        <end position="157"/>
    </location>
</feature>
<evidence type="ECO:0000256" key="4">
    <source>
        <dbReference type="ARBA" id="ARBA00022989"/>
    </source>
</evidence>
<keyword evidence="9" id="KW-1185">Reference proteome</keyword>
<keyword evidence="5 6" id="KW-0472">Membrane</keyword>
<feature type="transmembrane region" description="Helical" evidence="6">
    <location>
        <begin position="103"/>
        <end position="121"/>
    </location>
</feature>
<keyword evidence="4 6" id="KW-1133">Transmembrane helix</keyword>
<gene>
    <name evidence="8" type="ordered locus">MODMU_5461</name>
</gene>
<keyword evidence="2" id="KW-1003">Cell membrane</keyword>
<dbReference type="EMBL" id="FO203431">
    <property type="protein sequence ID" value="CCH90834.1"/>
    <property type="molecule type" value="Genomic_DNA"/>
</dbReference>
<dbReference type="KEGG" id="mmar:MODMU_5461"/>
<dbReference type="STRING" id="477641.MODMU_5461"/>
<evidence type="ECO:0000256" key="2">
    <source>
        <dbReference type="ARBA" id="ARBA00022475"/>
    </source>
</evidence>
<sequence length="170" mass="17744">MGVAFAVLLMSISYGVSDRIQADLDVPQLQDVGFLDVGLIEAILGALTVAVTSAMIIQTAAATATVGWVLMQSRKREIGIRRQSGVFRGRLVTDFMKEMTPPVVGGALVGEALGVLGGFAIRDLTVLPVTFNAVSLFASFPITILLAGVATAIPAWLAAGKSPKTMQAVQ</sequence>
<comment type="subcellular location">
    <subcellularLocation>
        <location evidence="1">Cell membrane</location>
        <topology evidence="1">Multi-pass membrane protein</topology>
    </subcellularLocation>
</comment>
<dbReference type="Proteomes" id="UP000006461">
    <property type="component" value="Chromosome"/>
</dbReference>
<protein>
    <recommendedName>
        <fullName evidence="7">ABC3 transporter permease C-terminal domain-containing protein</fullName>
    </recommendedName>
</protein>
<evidence type="ECO:0000256" key="1">
    <source>
        <dbReference type="ARBA" id="ARBA00004651"/>
    </source>
</evidence>
<dbReference type="GO" id="GO:0005886">
    <property type="term" value="C:plasma membrane"/>
    <property type="evidence" value="ECO:0007669"/>
    <property type="project" value="UniProtKB-SubCell"/>
</dbReference>
<evidence type="ECO:0000313" key="9">
    <source>
        <dbReference type="Proteomes" id="UP000006461"/>
    </source>
</evidence>
<name>I4F5C1_MODI5</name>
<dbReference type="InterPro" id="IPR003838">
    <property type="entry name" value="ABC3_permease_C"/>
</dbReference>
<dbReference type="AlphaFoldDB" id="I4F5C1"/>
<proteinExistence type="predicted"/>
<dbReference type="eggNOG" id="COG0577">
    <property type="taxonomic scope" value="Bacteria"/>
</dbReference>
<evidence type="ECO:0000259" key="7">
    <source>
        <dbReference type="Pfam" id="PF02687"/>
    </source>
</evidence>
<dbReference type="Pfam" id="PF02687">
    <property type="entry name" value="FtsX"/>
    <property type="match status" value="1"/>
</dbReference>
<evidence type="ECO:0000256" key="5">
    <source>
        <dbReference type="ARBA" id="ARBA00023136"/>
    </source>
</evidence>
<evidence type="ECO:0000256" key="3">
    <source>
        <dbReference type="ARBA" id="ARBA00022692"/>
    </source>
</evidence>
<keyword evidence="3 6" id="KW-0812">Transmembrane</keyword>
<evidence type="ECO:0000313" key="8">
    <source>
        <dbReference type="EMBL" id="CCH90834.1"/>
    </source>
</evidence>
<reference evidence="8 9" key="1">
    <citation type="journal article" date="2012" name="J. Bacteriol.">
        <title>Genome Sequence of Radiation-Resistant Modestobacter marinus Strain BC501, a Representative Actinobacterium That Thrives on Calcareous Stone Surfaces.</title>
        <authorList>
            <person name="Normand P."/>
            <person name="Gury J."/>
            <person name="Pujic P."/>
            <person name="Chouaia B."/>
            <person name="Crotti E."/>
            <person name="Brusetti L."/>
            <person name="Daffonchio D."/>
            <person name="Vacherie B."/>
            <person name="Barbe V."/>
            <person name="Medigue C."/>
            <person name="Calteau A."/>
            <person name="Ghodhbane-Gtari F."/>
            <person name="Essoussi I."/>
            <person name="Nouioui I."/>
            <person name="Abbassi-Ghozzi I."/>
            <person name="Gtari M."/>
        </authorList>
    </citation>
    <scope>NUCLEOTIDE SEQUENCE [LARGE SCALE GENOMIC DNA]</scope>
    <source>
        <strain evidence="9">BC 501</strain>
    </source>
</reference>